<dbReference type="EMBL" id="LAZR01033720">
    <property type="protein sequence ID" value="KKL47291.1"/>
    <property type="molecule type" value="Genomic_DNA"/>
</dbReference>
<protein>
    <recommendedName>
        <fullName evidence="2">RecF/RecN/SMC N-terminal domain-containing protein</fullName>
    </recommendedName>
</protein>
<name>A0A0F9D0Q1_9ZZZZ</name>
<evidence type="ECO:0000313" key="1">
    <source>
        <dbReference type="EMBL" id="KKL47291.1"/>
    </source>
</evidence>
<comment type="caution">
    <text evidence="1">The sequence shown here is derived from an EMBL/GenBank/DDBJ whole genome shotgun (WGS) entry which is preliminary data.</text>
</comment>
<dbReference type="SUPFAM" id="SSF52540">
    <property type="entry name" value="P-loop containing nucleoside triphosphate hydrolases"/>
    <property type="match status" value="1"/>
</dbReference>
<organism evidence="1">
    <name type="scientific">marine sediment metagenome</name>
    <dbReference type="NCBI Taxonomy" id="412755"/>
    <lineage>
        <taxon>unclassified sequences</taxon>
        <taxon>metagenomes</taxon>
        <taxon>ecological metagenomes</taxon>
    </lineage>
</organism>
<dbReference type="AlphaFoldDB" id="A0A0F9D0Q1"/>
<dbReference type="Gene3D" id="3.40.50.300">
    <property type="entry name" value="P-loop containing nucleotide triphosphate hydrolases"/>
    <property type="match status" value="1"/>
</dbReference>
<reference evidence="1" key="1">
    <citation type="journal article" date="2015" name="Nature">
        <title>Complex archaea that bridge the gap between prokaryotes and eukaryotes.</title>
        <authorList>
            <person name="Spang A."/>
            <person name="Saw J.H."/>
            <person name="Jorgensen S.L."/>
            <person name="Zaremba-Niedzwiedzka K."/>
            <person name="Martijn J."/>
            <person name="Lind A.E."/>
            <person name="van Eijk R."/>
            <person name="Schleper C."/>
            <person name="Guy L."/>
            <person name="Ettema T.J."/>
        </authorList>
    </citation>
    <scope>NUCLEOTIDE SEQUENCE</scope>
</reference>
<gene>
    <name evidence="1" type="ORF">LCGC14_2337000</name>
</gene>
<accession>A0A0F9D0Q1</accession>
<dbReference type="InterPro" id="IPR027417">
    <property type="entry name" value="P-loop_NTPase"/>
</dbReference>
<sequence>MVSDTLVDIIALQRELTTVRQRCHGWRGQATMLHDRQAEHRNNQERSAHEIDVLEKAQQVLQLLETTWRGKYQEALAALGSQGLNAVFTNDTYEVLLESTVKRGVTNLDIILVKNGERVRLKGGSGGSVVQVLSYLLRHIMTISHRPELRKLKALDEPFSMLNRAQRPALGELVKDITQRLDFQLIFSSDEDELVDVADVVIQVHPGGRVECVKTKEEDRS</sequence>
<evidence type="ECO:0008006" key="2">
    <source>
        <dbReference type="Google" id="ProtNLM"/>
    </source>
</evidence>
<proteinExistence type="predicted"/>